<evidence type="ECO:0000313" key="3">
    <source>
        <dbReference type="Proteomes" id="UP000265520"/>
    </source>
</evidence>
<dbReference type="AlphaFoldDB" id="A0A392UXY5"/>
<organism evidence="2 3">
    <name type="scientific">Trifolium medium</name>
    <dbReference type="NCBI Taxonomy" id="97028"/>
    <lineage>
        <taxon>Eukaryota</taxon>
        <taxon>Viridiplantae</taxon>
        <taxon>Streptophyta</taxon>
        <taxon>Embryophyta</taxon>
        <taxon>Tracheophyta</taxon>
        <taxon>Spermatophyta</taxon>
        <taxon>Magnoliopsida</taxon>
        <taxon>eudicotyledons</taxon>
        <taxon>Gunneridae</taxon>
        <taxon>Pentapetalae</taxon>
        <taxon>rosids</taxon>
        <taxon>fabids</taxon>
        <taxon>Fabales</taxon>
        <taxon>Fabaceae</taxon>
        <taxon>Papilionoideae</taxon>
        <taxon>50 kb inversion clade</taxon>
        <taxon>NPAAA clade</taxon>
        <taxon>Hologalegina</taxon>
        <taxon>IRL clade</taxon>
        <taxon>Trifolieae</taxon>
        <taxon>Trifolium</taxon>
    </lineage>
</organism>
<feature type="region of interest" description="Disordered" evidence="1">
    <location>
        <begin position="1"/>
        <end position="75"/>
    </location>
</feature>
<evidence type="ECO:0000256" key="1">
    <source>
        <dbReference type="SAM" id="MobiDB-lite"/>
    </source>
</evidence>
<dbReference type="EMBL" id="LXQA010986816">
    <property type="protein sequence ID" value="MCI80053.1"/>
    <property type="molecule type" value="Genomic_DNA"/>
</dbReference>
<keyword evidence="3" id="KW-1185">Reference proteome</keyword>
<name>A0A392UXY5_9FABA</name>
<protein>
    <submittedName>
        <fullName evidence="2">Uncharacterized protein</fullName>
    </submittedName>
</protein>
<comment type="caution">
    <text evidence="2">The sequence shown here is derived from an EMBL/GenBank/DDBJ whole genome shotgun (WGS) entry which is preliminary data.</text>
</comment>
<reference evidence="2 3" key="1">
    <citation type="journal article" date="2018" name="Front. Plant Sci.">
        <title>Red Clover (Trifolium pratense) and Zigzag Clover (T. medium) - A Picture of Genomic Similarities and Differences.</title>
        <authorList>
            <person name="Dluhosova J."/>
            <person name="Istvanek J."/>
            <person name="Nedelnik J."/>
            <person name="Repkova J."/>
        </authorList>
    </citation>
    <scope>NUCLEOTIDE SEQUENCE [LARGE SCALE GENOMIC DNA]</scope>
    <source>
        <strain evidence="3">cv. 10/8</strain>
        <tissue evidence="2">Leaf</tissue>
    </source>
</reference>
<dbReference type="Proteomes" id="UP000265520">
    <property type="component" value="Unassembled WGS sequence"/>
</dbReference>
<feature type="non-terminal residue" evidence="2">
    <location>
        <position position="75"/>
    </location>
</feature>
<accession>A0A392UXY5</accession>
<sequence length="75" mass="7802">PQPPPPPPTLTLFGKKNEEMDLQAATPPPPPPPPFSGNNRGNSLPHWQPVYSSIDEIGENSGASPPSTPPIVGSA</sequence>
<evidence type="ECO:0000313" key="2">
    <source>
        <dbReference type="EMBL" id="MCI80053.1"/>
    </source>
</evidence>
<proteinExistence type="predicted"/>
<feature type="compositionally biased region" description="Pro residues" evidence="1">
    <location>
        <begin position="26"/>
        <end position="35"/>
    </location>
</feature>
<feature type="non-terminal residue" evidence="2">
    <location>
        <position position="1"/>
    </location>
</feature>